<proteinExistence type="predicted"/>
<evidence type="ECO:0000313" key="1">
    <source>
        <dbReference type="EMBL" id="KAF7674413.1"/>
    </source>
</evidence>
<accession>A0A8H7EDC5</accession>
<dbReference type="EMBL" id="JAAABM010000010">
    <property type="protein sequence ID" value="KAF7674413.1"/>
    <property type="molecule type" value="Genomic_DNA"/>
</dbReference>
<evidence type="ECO:0000313" key="2">
    <source>
        <dbReference type="Proteomes" id="UP000596902"/>
    </source>
</evidence>
<dbReference type="Proteomes" id="UP000596902">
    <property type="component" value="Unassembled WGS sequence"/>
</dbReference>
<reference evidence="1" key="2">
    <citation type="submission" date="2020-08" db="EMBL/GenBank/DDBJ databases">
        <title>Draft Genome Sequence of Cumin Blight Pathogen Alternaria burnsii.</title>
        <authorList>
            <person name="Feng Z."/>
        </authorList>
    </citation>
    <scope>NUCLEOTIDE SEQUENCE</scope>
    <source>
        <strain evidence="1">CBS107.38</strain>
    </source>
</reference>
<evidence type="ECO:0008006" key="3">
    <source>
        <dbReference type="Google" id="ProtNLM"/>
    </source>
</evidence>
<comment type="caution">
    <text evidence="1">The sequence shown here is derived from an EMBL/GenBank/DDBJ whole genome shotgun (WGS) entry which is preliminary data.</text>
</comment>
<name>A0A8H7EDC5_9PLEO</name>
<keyword evidence="2" id="KW-1185">Reference proteome</keyword>
<dbReference type="RefSeq" id="XP_038784708.1">
    <property type="nucleotide sequence ID" value="XM_038932220.1"/>
</dbReference>
<dbReference type="AlphaFoldDB" id="A0A8H7EDC5"/>
<reference evidence="1" key="1">
    <citation type="submission" date="2020-01" db="EMBL/GenBank/DDBJ databases">
        <authorList>
            <person name="Feng Z.H.Z."/>
        </authorList>
    </citation>
    <scope>NUCLEOTIDE SEQUENCE</scope>
    <source>
        <strain evidence="1">CBS107.38</strain>
    </source>
</reference>
<organism evidence="1 2">
    <name type="scientific">Alternaria burnsii</name>
    <dbReference type="NCBI Taxonomy" id="1187904"/>
    <lineage>
        <taxon>Eukaryota</taxon>
        <taxon>Fungi</taxon>
        <taxon>Dikarya</taxon>
        <taxon>Ascomycota</taxon>
        <taxon>Pezizomycotina</taxon>
        <taxon>Dothideomycetes</taxon>
        <taxon>Pleosporomycetidae</taxon>
        <taxon>Pleosporales</taxon>
        <taxon>Pleosporineae</taxon>
        <taxon>Pleosporaceae</taxon>
        <taxon>Alternaria</taxon>
        <taxon>Alternaria sect. Alternaria</taxon>
    </lineage>
</organism>
<sequence length="421" mass="48233">MTANTVRDAFGRLPEELRIQIIKSSPDPWSLWSLTYASPVMGRVLDRYPLEILEVVLDAAVPTTTRRLMYALLKVRLQRFPASLAEAKEVAIAEVTEVTDDMRSFPLDRAAEAVRYLLATAENVHTWSHACLEHLIQKSLDMRPSTIIEQGRSSSLWEIFGNAESRKDFLPQCTGPPSWVEEQRMIKAFWQLQFILELQDAGNKGRLSSHWSGQEVDVLSNINVDCFYVHRSYIGPTHFEGHQILTASEFLGAVTSGTITSVEAFGNDAYGLPTIHWTRVPAPRCSCAQPLFFERNSKQDRFQQGIEHLEGPPRSITMWNLMSSEPLDGQPYLWNIPFDPFRKFGFAIWDNQRMVDLGMRSGNPRSLLGAYPRDCFRWWSILTEEEIGFFKELQRMREILKCEIPYVYTPDPWNPDPLADG</sequence>
<dbReference type="GeneID" id="62205398"/>
<gene>
    <name evidence="1" type="ORF">GT037_007173</name>
</gene>
<protein>
    <recommendedName>
        <fullName evidence="3">F-box domain-containing protein</fullName>
    </recommendedName>
</protein>